<accession>A0A165YV26</accession>
<dbReference type="AlphaFoldDB" id="A0A165YV26"/>
<proteinExistence type="predicted"/>
<dbReference type="PANTHER" id="PTHR30344:SF1">
    <property type="entry name" value="6-PHOSPHOGLUCONOLACTONASE"/>
    <property type="match status" value="1"/>
</dbReference>
<feature type="signal peptide" evidence="1">
    <location>
        <begin position="1"/>
        <end position="21"/>
    </location>
</feature>
<dbReference type="EMBL" id="KV428228">
    <property type="protein sequence ID" value="KZT33638.1"/>
    <property type="molecule type" value="Genomic_DNA"/>
</dbReference>
<dbReference type="InterPro" id="IPR050282">
    <property type="entry name" value="Cycloisomerase_2"/>
</dbReference>
<dbReference type="InterPro" id="IPR015943">
    <property type="entry name" value="WD40/YVTN_repeat-like_dom_sf"/>
</dbReference>
<dbReference type="Gene3D" id="2.130.10.10">
    <property type="entry name" value="YVTN repeat-like/Quinoprotein amine dehydrogenase"/>
    <property type="match status" value="1"/>
</dbReference>
<keyword evidence="3" id="KW-1185">Reference proteome</keyword>
<dbReference type="PANTHER" id="PTHR30344">
    <property type="entry name" value="6-PHOSPHOGLUCONOLACTONASE-RELATED"/>
    <property type="match status" value="1"/>
</dbReference>
<protein>
    <recommendedName>
        <fullName evidence="4">3-carboxymuconate cyclase</fullName>
    </recommendedName>
</protein>
<dbReference type="OrthoDB" id="10006285at2759"/>
<name>A0A165YV26_9AGAM</name>
<keyword evidence="1" id="KW-0732">Signal</keyword>
<dbReference type="Proteomes" id="UP000076798">
    <property type="component" value="Unassembled WGS sequence"/>
</dbReference>
<reference evidence="2 3" key="1">
    <citation type="journal article" date="2016" name="Mol. Biol. Evol.">
        <title>Comparative Genomics of Early-Diverging Mushroom-Forming Fungi Provides Insights into the Origins of Lignocellulose Decay Capabilities.</title>
        <authorList>
            <person name="Nagy L.G."/>
            <person name="Riley R."/>
            <person name="Tritt A."/>
            <person name="Adam C."/>
            <person name="Daum C."/>
            <person name="Floudas D."/>
            <person name="Sun H."/>
            <person name="Yadav J.S."/>
            <person name="Pangilinan J."/>
            <person name="Larsson K.H."/>
            <person name="Matsuura K."/>
            <person name="Barry K."/>
            <person name="Labutti K."/>
            <person name="Kuo R."/>
            <person name="Ohm R.A."/>
            <person name="Bhattacharya S.S."/>
            <person name="Shirouzu T."/>
            <person name="Yoshinaga Y."/>
            <person name="Martin F.M."/>
            <person name="Grigoriev I.V."/>
            <person name="Hibbett D.S."/>
        </authorList>
    </citation>
    <scope>NUCLEOTIDE SEQUENCE [LARGE SCALE GENOMIC DNA]</scope>
    <source>
        <strain evidence="2 3">HHB10207 ss-3</strain>
    </source>
</reference>
<evidence type="ECO:0008006" key="4">
    <source>
        <dbReference type="Google" id="ProtNLM"/>
    </source>
</evidence>
<organism evidence="2 3">
    <name type="scientific">Sistotremastrum suecicum HHB10207 ss-3</name>
    <dbReference type="NCBI Taxonomy" id="1314776"/>
    <lineage>
        <taxon>Eukaryota</taxon>
        <taxon>Fungi</taxon>
        <taxon>Dikarya</taxon>
        <taxon>Basidiomycota</taxon>
        <taxon>Agaricomycotina</taxon>
        <taxon>Agaricomycetes</taxon>
        <taxon>Sistotremastrales</taxon>
        <taxon>Sistotremastraceae</taxon>
        <taxon>Sistotremastrum</taxon>
    </lineage>
</organism>
<evidence type="ECO:0000256" key="1">
    <source>
        <dbReference type="SAM" id="SignalP"/>
    </source>
</evidence>
<dbReference type="STRING" id="1314776.A0A165YV26"/>
<gene>
    <name evidence="2" type="ORF">SISSUDRAFT_1132427</name>
</gene>
<dbReference type="SUPFAM" id="SSF63825">
    <property type="entry name" value="YWTD domain"/>
    <property type="match status" value="1"/>
</dbReference>
<evidence type="ECO:0000313" key="3">
    <source>
        <dbReference type="Proteomes" id="UP000076798"/>
    </source>
</evidence>
<dbReference type="SUPFAM" id="SSF75011">
    <property type="entry name" value="3-carboxy-cis,cis-mucoante lactonizing enzyme"/>
    <property type="match status" value="1"/>
</dbReference>
<feature type="chain" id="PRO_5007869687" description="3-carboxymuconate cyclase" evidence="1">
    <location>
        <begin position="22"/>
        <end position="404"/>
    </location>
</feature>
<dbReference type="GO" id="GO:0017057">
    <property type="term" value="F:6-phosphogluconolactonase activity"/>
    <property type="evidence" value="ECO:0007669"/>
    <property type="project" value="TreeGrafter"/>
</dbReference>
<evidence type="ECO:0000313" key="2">
    <source>
        <dbReference type="EMBL" id="KZT33638.1"/>
    </source>
</evidence>
<sequence>MINPSTVLAVYLLTMCGHLAATLVPERAPAGTLYFSTNGAAANNLVAYDINTDGTLKFGGARWAGGLGAHGIDAPAPTSPDALFSQGSVQVFGNHVFATNPGSNTVAMFAINPANSSALSLVGSPVNSGGHFPNAITVSQQTGHVCVANGGAVNGIQCFTADNTFGLKPIPNSFRSLRLNLTSPPVGPAGTVSGVLFSEDGSKLFASVKGYPPTPGFIATWDVSSKGELSSNFTTSTPALGGLLPFSMTLIPGKNALLNTDPGIGFSIFEFAKGDVASSTAYPIAKQQATCWSTYSQKTGTFFLTDAGTSTVTEVKVNNNLSASILKQYPLAAGSFTLDISVATINGKDFLYVLQANATSISVMSLKGPGRATPVQTYDFAGDCENAGISLDPNNIQGMSVFVS</sequence>
<dbReference type="GO" id="GO:0005829">
    <property type="term" value="C:cytosol"/>
    <property type="evidence" value="ECO:0007669"/>
    <property type="project" value="TreeGrafter"/>
</dbReference>